<keyword evidence="1" id="KW-0472">Membrane</keyword>
<evidence type="ECO:0000256" key="1">
    <source>
        <dbReference type="SAM" id="Phobius"/>
    </source>
</evidence>
<name>A0A9N7NHI7_STRHE</name>
<keyword evidence="4" id="KW-1185">Reference proteome</keyword>
<organism evidence="3 4">
    <name type="scientific">Striga hermonthica</name>
    <name type="common">Purple witchweed</name>
    <name type="synonym">Buchnera hermonthica</name>
    <dbReference type="NCBI Taxonomy" id="68872"/>
    <lineage>
        <taxon>Eukaryota</taxon>
        <taxon>Viridiplantae</taxon>
        <taxon>Streptophyta</taxon>
        <taxon>Embryophyta</taxon>
        <taxon>Tracheophyta</taxon>
        <taxon>Spermatophyta</taxon>
        <taxon>Magnoliopsida</taxon>
        <taxon>eudicotyledons</taxon>
        <taxon>Gunneridae</taxon>
        <taxon>Pentapetalae</taxon>
        <taxon>asterids</taxon>
        <taxon>lamiids</taxon>
        <taxon>Lamiales</taxon>
        <taxon>Orobanchaceae</taxon>
        <taxon>Buchnereae</taxon>
        <taxon>Striga</taxon>
    </lineage>
</organism>
<comment type="caution">
    <text evidence="3">The sequence shown here is derived from an EMBL/GenBank/DDBJ whole genome shotgun (WGS) entry which is preliminary data.</text>
</comment>
<dbReference type="PROSITE" id="PS51485">
    <property type="entry name" value="PHYTOCYANIN"/>
    <property type="match status" value="1"/>
</dbReference>
<evidence type="ECO:0000259" key="2">
    <source>
        <dbReference type="PROSITE" id="PS51485"/>
    </source>
</evidence>
<dbReference type="PANTHER" id="PTHR34052">
    <property type="entry name" value="GLYCINE-RICH PROTEIN-LIKE"/>
    <property type="match status" value="1"/>
</dbReference>
<gene>
    <name evidence="3" type="ORF">SHERM_26312</name>
</gene>
<keyword evidence="1" id="KW-0812">Transmembrane</keyword>
<feature type="domain" description="Phytocyanin" evidence="2">
    <location>
        <begin position="52"/>
        <end position="163"/>
    </location>
</feature>
<proteinExistence type="predicted"/>
<dbReference type="Pfam" id="PF02298">
    <property type="entry name" value="Cu_bind_like"/>
    <property type="match status" value="1"/>
</dbReference>
<keyword evidence="1" id="KW-1133">Transmembrane helix</keyword>
<evidence type="ECO:0000313" key="4">
    <source>
        <dbReference type="Proteomes" id="UP001153555"/>
    </source>
</evidence>
<dbReference type="InterPro" id="IPR003245">
    <property type="entry name" value="Phytocyanin_dom"/>
</dbReference>
<evidence type="ECO:0000313" key="3">
    <source>
        <dbReference type="EMBL" id="CAA0830929.1"/>
    </source>
</evidence>
<accession>A0A9N7NHI7</accession>
<dbReference type="GO" id="GO:0009055">
    <property type="term" value="F:electron transfer activity"/>
    <property type="evidence" value="ECO:0007669"/>
    <property type="project" value="InterPro"/>
</dbReference>
<dbReference type="Proteomes" id="UP001153555">
    <property type="component" value="Unassembled WGS sequence"/>
</dbReference>
<dbReference type="InterPro" id="IPR008972">
    <property type="entry name" value="Cupredoxin"/>
</dbReference>
<feature type="transmembrane region" description="Helical" evidence="1">
    <location>
        <begin position="6"/>
        <end position="27"/>
    </location>
</feature>
<dbReference type="PANTHER" id="PTHR34052:SF1">
    <property type="entry name" value="OS06G0216700 PROTEIN"/>
    <property type="match status" value="1"/>
</dbReference>
<dbReference type="EMBL" id="CACSLK010027831">
    <property type="protein sequence ID" value="CAA0830929.1"/>
    <property type="molecule type" value="Genomic_DNA"/>
</dbReference>
<dbReference type="OrthoDB" id="1839683at2759"/>
<dbReference type="SUPFAM" id="SSF49503">
    <property type="entry name" value="Cupredoxins"/>
    <property type="match status" value="1"/>
</dbReference>
<dbReference type="Gene3D" id="2.60.40.420">
    <property type="entry name" value="Cupredoxins - blue copper proteins"/>
    <property type="match status" value="1"/>
</dbReference>
<dbReference type="AlphaFoldDB" id="A0A9N7NHI7"/>
<sequence>MGLNLNFAVVVFVGTSVVSIAMGTNIWPWGGIGTGSWCPCAATGKDADPSARTIVVGGTDNWNYGVNYTDWLIKNGPFYIGDTLVFSYTTHHSVYLMKDWGSFINCSMEGSILIGSTTAGAGAGFKVTLEPAPFWQPYLFVCGEKNGIHCSAGQMKFPVWPLPRFRKQ</sequence>
<protein>
    <submittedName>
        <fullName evidence="3">Cupredoxin superfamily protein</fullName>
    </submittedName>
</protein>
<reference evidence="3" key="1">
    <citation type="submission" date="2019-12" db="EMBL/GenBank/DDBJ databases">
        <authorList>
            <person name="Scholes J."/>
        </authorList>
    </citation>
    <scope>NUCLEOTIDE SEQUENCE</scope>
</reference>